<evidence type="ECO:0000313" key="2">
    <source>
        <dbReference type="Proteomes" id="UP000264217"/>
    </source>
</evidence>
<dbReference type="AlphaFoldDB" id="A0A372NV11"/>
<protein>
    <submittedName>
        <fullName evidence="1">Uncharacterized protein</fullName>
    </submittedName>
</protein>
<dbReference type="EMBL" id="QWDC01000002">
    <property type="protein sequence ID" value="RFZ93056.1"/>
    <property type="molecule type" value="Genomic_DNA"/>
</dbReference>
<name>A0A372NV11_9SPHI</name>
<dbReference type="Proteomes" id="UP000264217">
    <property type="component" value="Unassembled WGS sequence"/>
</dbReference>
<reference evidence="1 2" key="1">
    <citation type="submission" date="2018-08" db="EMBL/GenBank/DDBJ databases">
        <title>Mucilaginibacter sp. MYSH2.</title>
        <authorList>
            <person name="Seo T."/>
        </authorList>
    </citation>
    <scope>NUCLEOTIDE SEQUENCE [LARGE SCALE GENOMIC DNA]</scope>
    <source>
        <strain evidence="1 2">MYSH2</strain>
    </source>
</reference>
<dbReference type="OrthoDB" id="1036397at2"/>
<sequence>MIEVFKTNVQKAAQSRLMIKLLTAHFPTSKVNFDLDDCDKVLRVEGKDLCAQRIIELLKLNGHYCEILD</sequence>
<comment type="caution">
    <text evidence="1">The sequence shown here is derived from an EMBL/GenBank/DDBJ whole genome shotgun (WGS) entry which is preliminary data.</text>
</comment>
<proteinExistence type="predicted"/>
<accession>A0A372NV11</accession>
<gene>
    <name evidence="1" type="ORF">D0C36_14590</name>
</gene>
<organism evidence="1 2">
    <name type="scientific">Mucilaginibacter conchicola</name>
    <dbReference type="NCBI Taxonomy" id="2303333"/>
    <lineage>
        <taxon>Bacteria</taxon>
        <taxon>Pseudomonadati</taxon>
        <taxon>Bacteroidota</taxon>
        <taxon>Sphingobacteriia</taxon>
        <taxon>Sphingobacteriales</taxon>
        <taxon>Sphingobacteriaceae</taxon>
        <taxon>Mucilaginibacter</taxon>
    </lineage>
</organism>
<evidence type="ECO:0000313" key="1">
    <source>
        <dbReference type="EMBL" id="RFZ93056.1"/>
    </source>
</evidence>
<keyword evidence="2" id="KW-1185">Reference proteome</keyword>